<sequence length="233" mass="23784">MKHYAYLLGAATLAASHLHAAELTVEVQNLTGGIHFTPLLITAHPDGSQLFEVGEMASAELQSMAEGGDIAPLAALADSLNADSVTNPAGGLLGPTATTSAMLSTADDNVRLSLVAMLLPTNDGFVALNGWKIPSEPGIYTAYLNAYDAGTEANDEIRGSGMPGQAGMPVPPPLEDLVGTGGSGVTATTTNAMIHIHPGNLGDAMPDGGNSDISNTVQRWLNPVAKVTVTVAE</sequence>
<feature type="signal peptide" evidence="1">
    <location>
        <begin position="1"/>
        <end position="20"/>
    </location>
</feature>
<reference evidence="3" key="2">
    <citation type="submission" date="2020-09" db="EMBL/GenBank/DDBJ databases">
        <authorList>
            <person name="Sun Q."/>
            <person name="Kim S."/>
        </authorList>
    </citation>
    <scope>NUCLEOTIDE SEQUENCE</scope>
    <source>
        <strain evidence="3">KCTC 22164</strain>
    </source>
</reference>
<keyword evidence="1" id="KW-0732">Signal</keyword>
<dbReference type="AlphaFoldDB" id="A0A918JHT6"/>
<dbReference type="NCBIfam" id="NF038123">
    <property type="entry name" value="NF038123_dom"/>
    <property type="match status" value="1"/>
</dbReference>
<accession>A0A918JHT6</accession>
<evidence type="ECO:0000313" key="3">
    <source>
        <dbReference type="EMBL" id="GGW80888.1"/>
    </source>
</evidence>
<dbReference type="Pfam" id="PF06468">
    <property type="entry name" value="Spond_N"/>
    <property type="match status" value="1"/>
</dbReference>
<proteinExistence type="predicted"/>
<evidence type="ECO:0000259" key="2">
    <source>
        <dbReference type="Pfam" id="PF06468"/>
    </source>
</evidence>
<gene>
    <name evidence="3" type="ORF">GCM10007391_12400</name>
</gene>
<dbReference type="EMBL" id="BMXP01000002">
    <property type="protein sequence ID" value="GGW80888.1"/>
    <property type="molecule type" value="Genomic_DNA"/>
</dbReference>
<keyword evidence="4" id="KW-1185">Reference proteome</keyword>
<dbReference type="InterPro" id="IPR009465">
    <property type="entry name" value="Spondin_N"/>
</dbReference>
<dbReference type="RefSeq" id="WP_189404442.1">
    <property type="nucleotide sequence ID" value="NZ_BMXP01000002.1"/>
</dbReference>
<protein>
    <recommendedName>
        <fullName evidence="2">Spondin domain-containing protein</fullName>
    </recommendedName>
</protein>
<reference evidence="3" key="1">
    <citation type="journal article" date="2014" name="Int. J. Syst. Evol. Microbiol.">
        <title>Complete genome sequence of Corynebacterium casei LMG S-19264T (=DSM 44701T), isolated from a smear-ripened cheese.</title>
        <authorList>
            <consortium name="US DOE Joint Genome Institute (JGI-PGF)"/>
            <person name="Walter F."/>
            <person name="Albersmeier A."/>
            <person name="Kalinowski J."/>
            <person name="Ruckert C."/>
        </authorList>
    </citation>
    <scope>NUCLEOTIDE SEQUENCE</scope>
    <source>
        <strain evidence="3">KCTC 22164</strain>
    </source>
</reference>
<feature type="domain" description="Spondin" evidence="2">
    <location>
        <begin position="35"/>
        <end position="153"/>
    </location>
</feature>
<name>A0A918JHT6_9ALTE</name>
<evidence type="ECO:0000313" key="4">
    <source>
        <dbReference type="Proteomes" id="UP000631300"/>
    </source>
</evidence>
<organism evidence="3 4">
    <name type="scientific">Alteromonas halophila</name>
    <dbReference type="NCBI Taxonomy" id="516698"/>
    <lineage>
        <taxon>Bacteria</taxon>
        <taxon>Pseudomonadati</taxon>
        <taxon>Pseudomonadota</taxon>
        <taxon>Gammaproteobacteria</taxon>
        <taxon>Alteromonadales</taxon>
        <taxon>Alteromonadaceae</taxon>
        <taxon>Alteromonas/Salinimonas group</taxon>
        <taxon>Alteromonas</taxon>
    </lineage>
</organism>
<dbReference type="InterPro" id="IPR038678">
    <property type="entry name" value="Spondin_N_sf"/>
</dbReference>
<evidence type="ECO:0000256" key="1">
    <source>
        <dbReference type="SAM" id="SignalP"/>
    </source>
</evidence>
<feature type="chain" id="PRO_5037550874" description="Spondin domain-containing protein" evidence="1">
    <location>
        <begin position="21"/>
        <end position="233"/>
    </location>
</feature>
<comment type="caution">
    <text evidence="3">The sequence shown here is derived from an EMBL/GenBank/DDBJ whole genome shotgun (WGS) entry which is preliminary data.</text>
</comment>
<dbReference type="Gene3D" id="2.60.40.2130">
    <property type="entry name" value="F-spondin domain"/>
    <property type="match status" value="1"/>
</dbReference>
<dbReference type="Proteomes" id="UP000631300">
    <property type="component" value="Unassembled WGS sequence"/>
</dbReference>